<dbReference type="InterPro" id="IPR003409">
    <property type="entry name" value="MORN"/>
</dbReference>
<proteinExistence type="predicted"/>
<sequence>MAANNTNNQYQGERNSTGEKHGKGILTFNTKAHYKGDWIRDRMEGLGEYVWGDGHTYVGEFSNNKQDGVGTYQWPTGGKYVGYWKEDRMNGFGTYTRNDGVIYIGFWKEDHQYGMGLKIIPARYRYGDEEKMYRKRKFREVWSLEKKLIFHKEMKEYPDLLLVQERKKFIDVVILISERTEAPTLKVEDITKMDKIDSEADEKTKTRIPALSIDSL</sequence>
<dbReference type="AlphaFoldDB" id="A0AAW2Z808"/>
<keyword evidence="4" id="KW-1185">Reference proteome</keyword>
<evidence type="ECO:0000256" key="1">
    <source>
        <dbReference type="ARBA" id="ARBA00022737"/>
    </source>
</evidence>
<dbReference type="EMBL" id="JAOPGA020001102">
    <property type="protein sequence ID" value="KAL0485070.1"/>
    <property type="molecule type" value="Genomic_DNA"/>
</dbReference>
<gene>
    <name evidence="3" type="ORF">AKO1_011829</name>
</gene>
<dbReference type="Proteomes" id="UP001431209">
    <property type="component" value="Unassembled WGS sequence"/>
</dbReference>
<dbReference type="Pfam" id="PF02493">
    <property type="entry name" value="MORN"/>
    <property type="match status" value="4"/>
</dbReference>
<feature type="region of interest" description="Disordered" evidence="2">
    <location>
        <begin position="1"/>
        <end position="23"/>
    </location>
</feature>
<accession>A0AAW2Z808</accession>
<dbReference type="PANTHER" id="PTHR43215:SF14">
    <property type="entry name" value="RADIAL SPOKE HEAD 1 HOMOLOG"/>
    <property type="match status" value="1"/>
</dbReference>
<reference evidence="3 4" key="1">
    <citation type="submission" date="2024-03" db="EMBL/GenBank/DDBJ databases">
        <title>The Acrasis kona genome and developmental transcriptomes reveal deep origins of eukaryotic multicellular pathways.</title>
        <authorList>
            <person name="Sheikh S."/>
            <person name="Fu C.-J."/>
            <person name="Brown M.W."/>
            <person name="Baldauf S.L."/>
        </authorList>
    </citation>
    <scope>NUCLEOTIDE SEQUENCE [LARGE SCALE GENOMIC DNA]</scope>
    <source>
        <strain evidence="3 4">ATCC MYA-3509</strain>
    </source>
</reference>
<name>A0AAW2Z808_9EUKA</name>
<comment type="caution">
    <text evidence="3">The sequence shown here is derived from an EMBL/GenBank/DDBJ whole genome shotgun (WGS) entry which is preliminary data.</text>
</comment>
<evidence type="ECO:0000313" key="4">
    <source>
        <dbReference type="Proteomes" id="UP001431209"/>
    </source>
</evidence>
<dbReference type="Gene3D" id="2.20.110.10">
    <property type="entry name" value="Histone H3 K4-specific methyltransferase SET7/9 N-terminal domain"/>
    <property type="match status" value="2"/>
</dbReference>
<evidence type="ECO:0000256" key="2">
    <source>
        <dbReference type="SAM" id="MobiDB-lite"/>
    </source>
</evidence>
<feature type="compositionally biased region" description="Polar residues" evidence="2">
    <location>
        <begin position="1"/>
        <end position="15"/>
    </location>
</feature>
<dbReference type="GO" id="GO:0005829">
    <property type="term" value="C:cytosol"/>
    <property type="evidence" value="ECO:0007669"/>
    <property type="project" value="TreeGrafter"/>
</dbReference>
<protein>
    <submittedName>
        <fullName evidence="3">Phosphatidylinositol 4-phosphate 5-kinase</fullName>
    </submittedName>
</protein>
<dbReference type="SMART" id="SM00698">
    <property type="entry name" value="MORN"/>
    <property type="match status" value="5"/>
</dbReference>
<dbReference type="SUPFAM" id="SSF82185">
    <property type="entry name" value="Histone H3 K4-specific methyltransferase SET7/9 N-terminal domain"/>
    <property type="match status" value="1"/>
</dbReference>
<evidence type="ECO:0000313" key="3">
    <source>
        <dbReference type="EMBL" id="KAL0485070.1"/>
    </source>
</evidence>
<organism evidence="3 4">
    <name type="scientific">Acrasis kona</name>
    <dbReference type="NCBI Taxonomy" id="1008807"/>
    <lineage>
        <taxon>Eukaryota</taxon>
        <taxon>Discoba</taxon>
        <taxon>Heterolobosea</taxon>
        <taxon>Tetramitia</taxon>
        <taxon>Eutetramitia</taxon>
        <taxon>Acrasidae</taxon>
        <taxon>Acrasis</taxon>
    </lineage>
</organism>
<keyword evidence="1" id="KW-0677">Repeat</keyword>
<dbReference type="PANTHER" id="PTHR43215">
    <property type="entry name" value="RADIAL SPOKE HEAD 1 HOMOLOG"/>
    <property type="match status" value="1"/>
</dbReference>